<evidence type="ECO:0000256" key="1">
    <source>
        <dbReference type="SAM" id="MobiDB-lite"/>
    </source>
</evidence>
<organism evidence="2 3">
    <name type="scientific">Vespula maculifrons</name>
    <name type="common">Eastern yellow jacket</name>
    <name type="synonym">Wasp</name>
    <dbReference type="NCBI Taxonomy" id="7453"/>
    <lineage>
        <taxon>Eukaryota</taxon>
        <taxon>Metazoa</taxon>
        <taxon>Ecdysozoa</taxon>
        <taxon>Arthropoda</taxon>
        <taxon>Hexapoda</taxon>
        <taxon>Insecta</taxon>
        <taxon>Pterygota</taxon>
        <taxon>Neoptera</taxon>
        <taxon>Endopterygota</taxon>
        <taxon>Hymenoptera</taxon>
        <taxon>Apocrita</taxon>
        <taxon>Aculeata</taxon>
        <taxon>Vespoidea</taxon>
        <taxon>Vespidae</taxon>
        <taxon>Vespinae</taxon>
        <taxon>Vespula</taxon>
    </lineage>
</organism>
<gene>
    <name evidence="2" type="ORF">V1477_018956</name>
</gene>
<sequence>MQRKTLLTPPDEKINVRKQPWKSPVDLSIDLTLKHCCHLRKLFLYRSQINEEKVYNFSLSTISSLNVNVNGDDDDDDDDDEDDQEVDDDDDDDDDDDEDDEDDENDELTCSSSNAHGKHLNKLLLFVERFERMATPIALTHRRHAGHYLNALLPRSLSNTDNANEERIPVTFAGDCREPSLKPSKRLSVCYLAANATVPTREEYYQSRNPIITTLAFKAIRPELVKVT</sequence>
<feature type="compositionally biased region" description="Acidic residues" evidence="1">
    <location>
        <begin position="71"/>
        <end position="107"/>
    </location>
</feature>
<accession>A0ABD2ASW9</accession>
<dbReference type="AlphaFoldDB" id="A0ABD2ASW9"/>
<feature type="non-terminal residue" evidence="2">
    <location>
        <position position="228"/>
    </location>
</feature>
<dbReference type="InterPro" id="IPR016024">
    <property type="entry name" value="ARM-type_fold"/>
</dbReference>
<evidence type="ECO:0000313" key="3">
    <source>
        <dbReference type="Proteomes" id="UP001607303"/>
    </source>
</evidence>
<feature type="region of interest" description="Disordered" evidence="1">
    <location>
        <begin position="67"/>
        <end position="114"/>
    </location>
</feature>
<dbReference type="SUPFAM" id="SSF48371">
    <property type="entry name" value="ARM repeat"/>
    <property type="match status" value="1"/>
</dbReference>
<comment type="caution">
    <text evidence="2">The sequence shown here is derived from an EMBL/GenBank/DDBJ whole genome shotgun (WGS) entry which is preliminary data.</text>
</comment>
<dbReference type="EMBL" id="JAYRBN010000113">
    <property type="protein sequence ID" value="KAL2723724.1"/>
    <property type="molecule type" value="Genomic_DNA"/>
</dbReference>
<keyword evidence="3" id="KW-1185">Reference proteome</keyword>
<dbReference type="Proteomes" id="UP001607303">
    <property type="component" value="Unassembled WGS sequence"/>
</dbReference>
<evidence type="ECO:0000313" key="2">
    <source>
        <dbReference type="EMBL" id="KAL2723724.1"/>
    </source>
</evidence>
<proteinExistence type="predicted"/>
<reference evidence="2 3" key="1">
    <citation type="journal article" date="2024" name="Ann. Entomol. Soc. Am.">
        <title>Genomic analyses of the southern and eastern yellowjacket wasps (Hymenoptera: Vespidae) reveal evolutionary signatures of social life.</title>
        <authorList>
            <person name="Catto M.A."/>
            <person name="Caine P.B."/>
            <person name="Orr S.E."/>
            <person name="Hunt B.G."/>
            <person name="Goodisman M.A.D."/>
        </authorList>
    </citation>
    <scope>NUCLEOTIDE SEQUENCE [LARGE SCALE GENOMIC DNA]</scope>
    <source>
        <strain evidence="2">232</strain>
        <tissue evidence="2">Head and thorax</tissue>
    </source>
</reference>
<protein>
    <submittedName>
        <fullName evidence="2">Uncharacterized protein</fullName>
    </submittedName>
</protein>
<name>A0ABD2ASW9_VESMC</name>